<dbReference type="Proteomes" id="UP000758155">
    <property type="component" value="Unassembled WGS sequence"/>
</dbReference>
<gene>
    <name evidence="2" type="ORF">E8E12_010011</name>
</gene>
<protein>
    <submittedName>
        <fullName evidence="2">Uncharacterized protein</fullName>
    </submittedName>
</protein>
<proteinExistence type="predicted"/>
<comment type="caution">
    <text evidence="2">The sequence shown here is derived from an EMBL/GenBank/DDBJ whole genome shotgun (WGS) entry which is preliminary data.</text>
</comment>
<reference evidence="2" key="1">
    <citation type="submission" date="2019-04" db="EMBL/GenBank/DDBJ databases">
        <title>Sequencing of skin fungus with MAO and IRED activity.</title>
        <authorList>
            <person name="Marsaioli A.J."/>
            <person name="Bonatto J.M.C."/>
            <person name="Reis Junior O."/>
        </authorList>
    </citation>
    <scope>NUCLEOTIDE SEQUENCE</scope>
    <source>
        <strain evidence="2">28M1</strain>
    </source>
</reference>
<feature type="region of interest" description="Disordered" evidence="1">
    <location>
        <begin position="211"/>
        <end position="253"/>
    </location>
</feature>
<sequence length="290" mass="32602">MDEARYRELKEKMAALKSLYASRHYSQCAKFGELLLSEIHDQTHPLHLAHLNFYTALSHDTLAREATLKNRWKELSLAELHYNAAIVALSPLQSPAQCDPWSPTSSTTSPPSPYSQRRSSINSDRSAASSVTSLGDADAYQPSPKSTQKCEVRHVRNDSVVQTHESAQVPDAKNATTAPRPQTPQQFYFTANISSFVRMIEAHLADVRDQKHRSSVPTVRFNMPSPRPSPTKAKATWNRERRPTTVDDEEGEDAAMQAVRESRKNVTFRPRFDPSSTQKLCNEALAELIE</sequence>
<dbReference type="AlphaFoldDB" id="A0A9P4X0B4"/>
<evidence type="ECO:0000256" key="1">
    <source>
        <dbReference type="SAM" id="MobiDB-lite"/>
    </source>
</evidence>
<feature type="compositionally biased region" description="Polar residues" evidence="1">
    <location>
        <begin position="174"/>
        <end position="184"/>
    </location>
</feature>
<evidence type="ECO:0000313" key="2">
    <source>
        <dbReference type="EMBL" id="KAF3046478.1"/>
    </source>
</evidence>
<feature type="compositionally biased region" description="Low complexity" evidence="1">
    <location>
        <begin position="100"/>
        <end position="130"/>
    </location>
</feature>
<evidence type="ECO:0000313" key="3">
    <source>
        <dbReference type="Proteomes" id="UP000758155"/>
    </source>
</evidence>
<keyword evidence="3" id="KW-1185">Reference proteome</keyword>
<feature type="compositionally biased region" description="Basic and acidic residues" evidence="1">
    <location>
        <begin position="148"/>
        <end position="157"/>
    </location>
</feature>
<dbReference type="EMBL" id="SWKV01000004">
    <property type="protein sequence ID" value="KAF3046478.1"/>
    <property type="molecule type" value="Genomic_DNA"/>
</dbReference>
<dbReference type="OrthoDB" id="3641178at2759"/>
<feature type="region of interest" description="Disordered" evidence="1">
    <location>
        <begin position="97"/>
        <end position="184"/>
    </location>
</feature>
<organism evidence="2 3">
    <name type="scientific">Didymella heteroderae</name>
    <dbReference type="NCBI Taxonomy" id="1769908"/>
    <lineage>
        <taxon>Eukaryota</taxon>
        <taxon>Fungi</taxon>
        <taxon>Dikarya</taxon>
        <taxon>Ascomycota</taxon>
        <taxon>Pezizomycotina</taxon>
        <taxon>Dothideomycetes</taxon>
        <taxon>Pleosporomycetidae</taxon>
        <taxon>Pleosporales</taxon>
        <taxon>Pleosporineae</taxon>
        <taxon>Didymellaceae</taxon>
        <taxon>Didymella</taxon>
    </lineage>
</organism>
<name>A0A9P4X0B4_9PLEO</name>
<accession>A0A9P4X0B4</accession>